<evidence type="ECO:0000259" key="7">
    <source>
        <dbReference type="Pfam" id="PF00460"/>
    </source>
</evidence>
<evidence type="ECO:0000256" key="5">
    <source>
        <dbReference type="ARBA" id="ARBA00022525"/>
    </source>
</evidence>
<evidence type="ECO:0000256" key="2">
    <source>
        <dbReference type="ARBA" id="ARBA00004613"/>
    </source>
</evidence>
<dbReference type="GO" id="GO:0009425">
    <property type="term" value="C:bacterial-type flagellum basal body"/>
    <property type="evidence" value="ECO:0007669"/>
    <property type="project" value="UniProtKB-SubCell"/>
</dbReference>
<evidence type="ECO:0000256" key="3">
    <source>
        <dbReference type="ARBA" id="ARBA00009677"/>
    </source>
</evidence>
<dbReference type="GO" id="GO:0009424">
    <property type="term" value="C:bacterial-type flagellum hook"/>
    <property type="evidence" value="ECO:0007669"/>
    <property type="project" value="InterPro"/>
</dbReference>
<dbReference type="Pfam" id="PF22638">
    <property type="entry name" value="FlgK_D1"/>
    <property type="match status" value="1"/>
</dbReference>
<evidence type="ECO:0000256" key="1">
    <source>
        <dbReference type="ARBA" id="ARBA00004117"/>
    </source>
</evidence>
<dbReference type="PANTHER" id="PTHR30033:SF1">
    <property type="entry name" value="FLAGELLAR HOOK-ASSOCIATED PROTEIN 1"/>
    <property type="match status" value="1"/>
</dbReference>
<comment type="subcellular location">
    <subcellularLocation>
        <location evidence="1">Bacterial flagellum basal body</location>
    </subcellularLocation>
    <subcellularLocation>
        <location evidence="2">Secreted</location>
    </subcellularLocation>
</comment>
<sequence>MSLSSALSNAMTGLSAAGRSTSVVSDNLANALTEGYYRRTLDLQSNGDAGGVRIGSVQRNVDPAIQKSVRSAEASYASTTVSADFYSRLSDLVGTVNDGYSIAQRMNDMEAALIEATSLPNSDARLHDFSMQAEELAESIKEAADGLSDLRNKAEDSIASLIAGLESDLEDLDEMNGQILAARVRGLDTAGLEDQRDNLIDSINEVIPVQIYERDNDQIALYTQAGVKLLDGSVAEFTFDETSLVTPYMTVDNGQLSGLEIDGNPINTSINGKIGGGSLAAQFHIRDVSAVQAQEDLDTMAGDLILRFQDPTVDTTLGATDPGIFTDEGGFYDTSDELGIANRIVINSTISMSGDAETWRLRDGLNATAVGERGDTTILNNYGDALEATNTISSPGLGSGDFSAYAIAANLMTSFTQEFTWAEQEQAFSSAIFSDMQSRELEQGVDTDAELQTLMMLETIYAANARMLQAIDEMMQELMRL</sequence>
<dbReference type="PATRIC" id="fig|1768241.3.peg.110"/>
<feature type="domain" description="Flagellar basal body rod protein N-terminal" evidence="7">
    <location>
        <begin position="7"/>
        <end position="36"/>
    </location>
</feature>
<comment type="similarity">
    <text evidence="3">Belongs to the flagella basal body rod proteins family.</text>
</comment>
<name>A0A132C2N3_9RHOB</name>
<feature type="domain" description="Flagellar basal-body/hook protein C-terminal" evidence="8">
    <location>
        <begin position="444"/>
        <end position="481"/>
    </location>
</feature>
<dbReference type="AlphaFoldDB" id="A0A132C2N3"/>
<keyword evidence="10" id="KW-0966">Cell projection</keyword>
<dbReference type="InterPro" id="IPR010930">
    <property type="entry name" value="Flg_bb/hook_C_dom"/>
</dbReference>
<evidence type="ECO:0000313" key="11">
    <source>
        <dbReference type="Proteomes" id="UP000068382"/>
    </source>
</evidence>
<dbReference type="EMBL" id="LPUY01000008">
    <property type="protein sequence ID" value="KUP94776.1"/>
    <property type="molecule type" value="Genomic_DNA"/>
</dbReference>
<comment type="caution">
    <text evidence="10">The sequence shown here is derived from an EMBL/GenBank/DDBJ whole genome shotgun (WGS) entry which is preliminary data.</text>
</comment>
<keyword evidence="10" id="KW-0969">Cilium</keyword>
<organism evidence="10 11">
    <name type="scientific">Tritonibacter horizontis</name>
    <dbReference type="NCBI Taxonomy" id="1768241"/>
    <lineage>
        <taxon>Bacteria</taxon>
        <taxon>Pseudomonadati</taxon>
        <taxon>Pseudomonadota</taxon>
        <taxon>Alphaproteobacteria</taxon>
        <taxon>Rhodobacterales</taxon>
        <taxon>Paracoccaceae</taxon>
        <taxon>Tritonibacter</taxon>
    </lineage>
</organism>
<protein>
    <recommendedName>
        <fullName evidence="4">Flagellar hook-associated protein 1</fullName>
    </recommendedName>
</protein>
<dbReference type="InterPro" id="IPR001444">
    <property type="entry name" value="Flag_bb_rod_N"/>
</dbReference>
<keyword evidence="11" id="KW-1185">Reference proteome</keyword>
<evidence type="ECO:0000259" key="9">
    <source>
        <dbReference type="Pfam" id="PF22638"/>
    </source>
</evidence>
<dbReference type="GO" id="GO:0005198">
    <property type="term" value="F:structural molecule activity"/>
    <property type="evidence" value="ECO:0007669"/>
    <property type="project" value="InterPro"/>
</dbReference>
<dbReference type="Pfam" id="PF00460">
    <property type="entry name" value="Flg_bb_rod"/>
    <property type="match status" value="1"/>
</dbReference>
<keyword evidence="5" id="KW-0964">Secreted</keyword>
<dbReference type="NCBIfam" id="TIGR02492">
    <property type="entry name" value="flgK_ends"/>
    <property type="match status" value="1"/>
</dbReference>
<evidence type="ECO:0000256" key="4">
    <source>
        <dbReference type="ARBA" id="ARBA00016244"/>
    </source>
</evidence>
<keyword evidence="10" id="KW-0282">Flagellum</keyword>
<dbReference type="GO" id="GO:0005576">
    <property type="term" value="C:extracellular region"/>
    <property type="evidence" value="ECO:0007669"/>
    <property type="project" value="UniProtKB-SubCell"/>
</dbReference>
<proteinExistence type="inferred from homology"/>
<evidence type="ECO:0000313" key="10">
    <source>
        <dbReference type="EMBL" id="KUP94776.1"/>
    </source>
</evidence>
<dbReference type="GO" id="GO:0044780">
    <property type="term" value="P:bacterial-type flagellum assembly"/>
    <property type="evidence" value="ECO:0007669"/>
    <property type="project" value="InterPro"/>
</dbReference>
<dbReference type="InterPro" id="IPR002371">
    <property type="entry name" value="FlgK"/>
</dbReference>
<dbReference type="PANTHER" id="PTHR30033">
    <property type="entry name" value="FLAGELLAR HOOK-ASSOCIATED PROTEIN 1"/>
    <property type="match status" value="1"/>
</dbReference>
<evidence type="ECO:0000256" key="6">
    <source>
        <dbReference type="ARBA" id="ARBA00023143"/>
    </source>
</evidence>
<gene>
    <name evidence="10" type="primary">flgK</name>
    <name evidence="10" type="ORF">TRIHO_01090</name>
</gene>
<evidence type="ECO:0000259" key="8">
    <source>
        <dbReference type="Pfam" id="PF06429"/>
    </source>
</evidence>
<feature type="domain" description="Flagellar hook-associated protein FlgK helical" evidence="9">
    <location>
        <begin position="88"/>
        <end position="307"/>
    </location>
</feature>
<keyword evidence="6" id="KW-0975">Bacterial flagellum</keyword>
<dbReference type="Pfam" id="PF06429">
    <property type="entry name" value="Flg_bbr_C"/>
    <property type="match status" value="1"/>
</dbReference>
<dbReference type="Proteomes" id="UP000068382">
    <property type="component" value="Unassembled WGS sequence"/>
</dbReference>
<accession>A0A132C2N3</accession>
<reference evidence="10 11" key="1">
    <citation type="submission" date="2015-12" db="EMBL/GenBank/DDBJ databases">
        <title>Genome sequence of the marine Rhodobacteraceae strain O3.65, Candidatus Tritonibacter horizontis.</title>
        <authorList>
            <person name="Poehlein A."/>
            <person name="Giebel H.A."/>
            <person name="Voget S."/>
            <person name="Brinkhoff T."/>
        </authorList>
    </citation>
    <scope>NUCLEOTIDE SEQUENCE [LARGE SCALE GENOMIC DNA]</scope>
    <source>
        <strain evidence="10 11">O3.65</strain>
    </source>
</reference>
<dbReference type="OrthoDB" id="7181295at2"/>
<dbReference type="RefSeq" id="WP_068239216.1">
    <property type="nucleotide sequence ID" value="NZ_LPUY01000008.1"/>
</dbReference>
<dbReference type="InterPro" id="IPR053927">
    <property type="entry name" value="FlgK_helical"/>
</dbReference>